<evidence type="ECO:0000256" key="1">
    <source>
        <dbReference type="SAM" id="MobiDB-lite"/>
    </source>
</evidence>
<reference evidence="4" key="1">
    <citation type="journal article" date="2019" name="Int. J. Syst. Evol. Microbiol.">
        <title>The Global Catalogue of Microorganisms (GCM) 10K type strain sequencing project: providing services to taxonomists for standard genome sequencing and annotation.</title>
        <authorList>
            <consortium name="The Broad Institute Genomics Platform"/>
            <consortium name="The Broad Institute Genome Sequencing Center for Infectious Disease"/>
            <person name="Wu L."/>
            <person name="Ma J."/>
        </authorList>
    </citation>
    <scope>NUCLEOTIDE SEQUENCE [LARGE SCALE GENOMIC DNA]</scope>
    <source>
        <strain evidence="4">JCM 16540</strain>
    </source>
</reference>
<dbReference type="Proteomes" id="UP001500767">
    <property type="component" value="Unassembled WGS sequence"/>
</dbReference>
<feature type="transmembrane region" description="Helical" evidence="2">
    <location>
        <begin position="21"/>
        <end position="42"/>
    </location>
</feature>
<feature type="compositionally biased region" description="Pro residues" evidence="1">
    <location>
        <begin position="53"/>
        <end position="67"/>
    </location>
</feature>
<accession>A0ABP6XZ93</accession>
<name>A0ABP6XZ93_9ACTN</name>
<comment type="caution">
    <text evidence="3">The sequence shown here is derived from an EMBL/GenBank/DDBJ whole genome shotgun (WGS) entry which is preliminary data.</text>
</comment>
<evidence type="ECO:0000256" key="2">
    <source>
        <dbReference type="SAM" id="Phobius"/>
    </source>
</evidence>
<evidence type="ECO:0000313" key="3">
    <source>
        <dbReference type="EMBL" id="GAA3574032.1"/>
    </source>
</evidence>
<keyword evidence="2" id="KW-0472">Membrane</keyword>
<keyword evidence="2" id="KW-1133">Transmembrane helix</keyword>
<feature type="region of interest" description="Disordered" evidence="1">
    <location>
        <begin position="53"/>
        <end position="150"/>
    </location>
</feature>
<proteinExistence type="predicted"/>
<keyword evidence="4" id="KW-1185">Reference proteome</keyword>
<sequence length="288" mass="29609">MSSVLHPVGPEPRERYWVRRLAVLVAAVVAIGIVIALVGNAMSAGSAVQAEPAPPTVVAPTLPPPASASPVTDPTASPTPGTTPGASGTAAPSASATPGAATTTPSASASPTDGSVVTPAPGQKTKTEKATPPTDAAKRKAAAQAAEKKAAAQKKAKAKVLATCPTDDLRPTLTGPKKVGATKSTSFAVSLINGSKTSCYLKATSANFTLTVVSGKDKIWSTDDCPAAVPTQSRKLAPEKSLDWKVKWNGERSGSGCKDQKERPEPGYYWAIANFDDTKEVRWRVILT</sequence>
<keyword evidence="2" id="KW-0812">Transmembrane</keyword>
<organism evidence="3 4">
    <name type="scientific">Microlunatus spumicola</name>
    <dbReference type="NCBI Taxonomy" id="81499"/>
    <lineage>
        <taxon>Bacteria</taxon>
        <taxon>Bacillati</taxon>
        <taxon>Actinomycetota</taxon>
        <taxon>Actinomycetes</taxon>
        <taxon>Propionibacteriales</taxon>
        <taxon>Propionibacteriaceae</taxon>
        <taxon>Microlunatus</taxon>
    </lineage>
</organism>
<dbReference type="EMBL" id="BAAAYR010000004">
    <property type="protein sequence ID" value="GAA3574032.1"/>
    <property type="molecule type" value="Genomic_DNA"/>
</dbReference>
<dbReference type="RefSeq" id="WP_204910087.1">
    <property type="nucleotide sequence ID" value="NZ_BAAAYR010000004.1"/>
</dbReference>
<evidence type="ECO:0008006" key="5">
    <source>
        <dbReference type="Google" id="ProtNLM"/>
    </source>
</evidence>
<gene>
    <name evidence="3" type="ORF">GCM10022197_33770</name>
</gene>
<protein>
    <recommendedName>
        <fullName evidence="5">DUF4232 domain-containing protein</fullName>
    </recommendedName>
</protein>
<feature type="compositionally biased region" description="Low complexity" evidence="1">
    <location>
        <begin position="68"/>
        <end position="115"/>
    </location>
</feature>
<evidence type="ECO:0000313" key="4">
    <source>
        <dbReference type="Proteomes" id="UP001500767"/>
    </source>
</evidence>